<evidence type="ECO:0000256" key="2">
    <source>
        <dbReference type="ARBA" id="ARBA00023315"/>
    </source>
</evidence>
<dbReference type="GO" id="GO:0005886">
    <property type="term" value="C:plasma membrane"/>
    <property type="evidence" value="ECO:0007669"/>
    <property type="project" value="TreeGrafter"/>
</dbReference>
<dbReference type="AlphaFoldDB" id="A0A2M8W3N7"/>
<dbReference type="Proteomes" id="UP000231586">
    <property type="component" value="Unassembled WGS sequence"/>
</dbReference>
<sequence length="225" mass="23106">MTEARRTPDLPSPRGPRWSRQVGRALARGLWATRVVGAEHLPTDGPVIVAGNHTGVVDGPVLLGITPRPLHILVKDEMFTGPVGWVLRHAGQVPVDRGTGRAALTTALGLLRRGDAVGIFPEGTRGTGSVDATRGGLAWLALESGAPVVPTAILGTRPTGRGKNHVPAPRARLHVEYGAPVTVARTPGVSGRQALADAAAALHDALAAHVAAVARSAADGRTTGS</sequence>
<accession>A0A2M8W3N7</accession>
<dbReference type="SUPFAM" id="SSF69593">
    <property type="entry name" value="Glycerol-3-phosphate (1)-acyltransferase"/>
    <property type="match status" value="1"/>
</dbReference>
<evidence type="ECO:0000313" key="6">
    <source>
        <dbReference type="Proteomes" id="UP000231586"/>
    </source>
</evidence>
<reference evidence="5 6" key="1">
    <citation type="submission" date="2017-11" db="EMBL/GenBank/DDBJ databases">
        <title>Genomic Encyclopedia of Archaeal and Bacterial Type Strains, Phase II (KMG-II): From Individual Species to Whole Genera.</title>
        <authorList>
            <person name="Goeker M."/>
        </authorList>
    </citation>
    <scope>NUCLEOTIDE SEQUENCE [LARGE SCALE GENOMIC DNA]</scope>
    <source>
        <strain evidence="5 6">DSM 22413</strain>
    </source>
</reference>
<dbReference type="OrthoDB" id="9808424at2"/>
<keyword evidence="2 5" id="KW-0012">Acyltransferase</keyword>
<protein>
    <submittedName>
        <fullName evidence="5">1-acyl-sn-glycerol-3-phosphate acyltransferase</fullName>
    </submittedName>
</protein>
<keyword evidence="6" id="KW-1185">Reference proteome</keyword>
<dbReference type="GO" id="GO:0003841">
    <property type="term" value="F:1-acylglycerol-3-phosphate O-acyltransferase activity"/>
    <property type="evidence" value="ECO:0007669"/>
    <property type="project" value="TreeGrafter"/>
</dbReference>
<dbReference type="SMART" id="SM00563">
    <property type="entry name" value="PlsC"/>
    <property type="match status" value="1"/>
</dbReference>
<feature type="domain" description="Phospholipid/glycerol acyltransferase" evidence="4">
    <location>
        <begin position="47"/>
        <end position="156"/>
    </location>
</feature>
<dbReference type="PANTHER" id="PTHR10434:SF11">
    <property type="entry name" value="1-ACYL-SN-GLYCEROL-3-PHOSPHATE ACYLTRANSFERASE"/>
    <property type="match status" value="1"/>
</dbReference>
<comment type="caution">
    <text evidence="5">The sequence shown here is derived from an EMBL/GenBank/DDBJ whole genome shotgun (WGS) entry which is preliminary data.</text>
</comment>
<organism evidence="5 6">
    <name type="scientific">Luteimicrobium subarcticum</name>
    <dbReference type="NCBI Taxonomy" id="620910"/>
    <lineage>
        <taxon>Bacteria</taxon>
        <taxon>Bacillati</taxon>
        <taxon>Actinomycetota</taxon>
        <taxon>Actinomycetes</taxon>
        <taxon>Micrococcales</taxon>
        <taxon>Luteimicrobium</taxon>
    </lineage>
</organism>
<evidence type="ECO:0000256" key="1">
    <source>
        <dbReference type="ARBA" id="ARBA00022679"/>
    </source>
</evidence>
<dbReference type="CDD" id="cd07989">
    <property type="entry name" value="LPLAT_AGPAT-like"/>
    <property type="match status" value="1"/>
</dbReference>
<proteinExistence type="predicted"/>
<dbReference type="RefSeq" id="WP_100350844.1">
    <property type="nucleotide sequence ID" value="NZ_PGTZ01000011.1"/>
</dbReference>
<dbReference type="Pfam" id="PF01553">
    <property type="entry name" value="Acyltransferase"/>
    <property type="match status" value="1"/>
</dbReference>
<gene>
    <name evidence="5" type="ORF">CLV34_2719</name>
</gene>
<dbReference type="EMBL" id="PGTZ01000011">
    <property type="protein sequence ID" value="PJI85538.1"/>
    <property type="molecule type" value="Genomic_DNA"/>
</dbReference>
<evidence type="ECO:0000259" key="4">
    <source>
        <dbReference type="SMART" id="SM00563"/>
    </source>
</evidence>
<dbReference type="GO" id="GO:0006654">
    <property type="term" value="P:phosphatidic acid biosynthetic process"/>
    <property type="evidence" value="ECO:0007669"/>
    <property type="project" value="TreeGrafter"/>
</dbReference>
<dbReference type="PANTHER" id="PTHR10434">
    <property type="entry name" value="1-ACYL-SN-GLYCEROL-3-PHOSPHATE ACYLTRANSFERASE"/>
    <property type="match status" value="1"/>
</dbReference>
<evidence type="ECO:0000313" key="5">
    <source>
        <dbReference type="EMBL" id="PJI85538.1"/>
    </source>
</evidence>
<evidence type="ECO:0000256" key="3">
    <source>
        <dbReference type="SAM" id="MobiDB-lite"/>
    </source>
</evidence>
<keyword evidence="1 5" id="KW-0808">Transferase</keyword>
<feature type="region of interest" description="Disordered" evidence="3">
    <location>
        <begin position="1"/>
        <end position="21"/>
    </location>
</feature>
<dbReference type="InterPro" id="IPR002123">
    <property type="entry name" value="Plipid/glycerol_acylTrfase"/>
</dbReference>
<name>A0A2M8W3N7_9MICO</name>